<feature type="domain" description="SusD-like N-terminal" evidence="8">
    <location>
        <begin position="111"/>
        <end position="231"/>
    </location>
</feature>
<dbReference type="PROSITE" id="PS51257">
    <property type="entry name" value="PROKAR_LIPOPROTEIN"/>
    <property type="match status" value="1"/>
</dbReference>
<dbReference type="InterPro" id="IPR011990">
    <property type="entry name" value="TPR-like_helical_dom_sf"/>
</dbReference>
<keyword evidence="6" id="KW-0812">Transmembrane</keyword>
<keyword evidence="3" id="KW-0732">Signal</keyword>
<dbReference type="SUPFAM" id="SSF48452">
    <property type="entry name" value="TPR-like"/>
    <property type="match status" value="1"/>
</dbReference>
<dbReference type="AlphaFoldDB" id="A0A5B8UJ18"/>
<evidence type="ECO:0000313" key="10">
    <source>
        <dbReference type="Proteomes" id="UP000321204"/>
    </source>
</evidence>
<keyword evidence="5" id="KW-0998">Cell outer membrane</keyword>
<comment type="similarity">
    <text evidence="2">Belongs to the SusD family.</text>
</comment>
<feature type="transmembrane region" description="Helical" evidence="6">
    <location>
        <begin position="6"/>
        <end position="24"/>
    </location>
</feature>
<dbReference type="Proteomes" id="UP000321204">
    <property type="component" value="Chromosome"/>
</dbReference>
<dbReference type="InterPro" id="IPR033985">
    <property type="entry name" value="SusD-like_N"/>
</dbReference>
<evidence type="ECO:0000256" key="1">
    <source>
        <dbReference type="ARBA" id="ARBA00004442"/>
    </source>
</evidence>
<dbReference type="EMBL" id="CP042433">
    <property type="protein sequence ID" value="QEC56691.1"/>
    <property type="molecule type" value="Genomic_DNA"/>
</dbReference>
<name>A0A5B8UJ18_9BACT</name>
<accession>A0A5B8UJ18</accession>
<evidence type="ECO:0000256" key="4">
    <source>
        <dbReference type="ARBA" id="ARBA00023136"/>
    </source>
</evidence>
<keyword evidence="10" id="KW-1185">Reference proteome</keyword>
<keyword evidence="6" id="KW-1133">Transmembrane helix</keyword>
<dbReference type="Pfam" id="PF07980">
    <property type="entry name" value="SusD_RagB"/>
    <property type="match status" value="1"/>
</dbReference>
<proteinExistence type="inferred from homology"/>
<dbReference type="OrthoDB" id="625727at2"/>
<evidence type="ECO:0000256" key="2">
    <source>
        <dbReference type="ARBA" id="ARBA00006275"/>
    </source>
</evidence>
<dbReference type="RefSeq" id="WP_146787928.1">
    <property type="nucleotide sequence ID" value="NZ_BAABIO010000003.1"/>
</dbReference>
<gene>
    <name evidence="9" type="ORF">FSB75_12550</name>
</gene>
<feature type="domain" description="RagB/SusD" evidence="7">
    <location>
        <begin position="328"/>
        <end position="429"/>
    </location>
</feature>
<protein>
    <submittedName>
        <fullName evidence="9">RagB/SusD family nutrient uptake outer membrane protein</fullName>
    </submittedName>
</protein>
<dbReference type="CDD" id="cd08977">
    <property type="entry name" value="SusD"/>
    <property type="match status" value="1"/>
</dbReference>
<dbReference type="Gene3D" id="1.25.40.390">
    <property type="match status" value="1"/>
</dbReference>
<evidence type="ECO:0000256" key="5">
    <source>
        <dbReference type="ARBA" id="ARBA00023237"/>
    </source>
</evidence>
<dbReference type="GO" id="GO:0009279">
    <property type="term" value="C:cell outer membrane"/>
    <property type="evidence" value="ECO:0007669"/>
    <property type="project" value="UniProtKB-SubCell"/>
</dbReference>
<evidence type="ECO:0000256" key="3">
    <source>
        <dbReference type="ARBA" id="ARBA00022729"/>
    </source>
</evidence>
<dbReference type="KEGG" id="fgg:FSB75_12550"/>
<evidence type="ECO:0000259" key="8">
    <source>
        <dbReference type="Pfam" id="PF14322"/>
    </source>
</evidence>
<evidence type="ECO:0000259" key="7">
    <source>
        <dbReference type="Pfam" id="PF07980"/>
    </source>
</evidence>
<reference evidence="9 10" key="1">
    <citation type="journal article" date="2015" name="Int. J. Syst. Evol. Microbiol.">
        <title>Flavisolibacter ginsenosidimutans sp. nov., with ginsenoside-converting activity isolated from soil used for cultivating ginseng.</title>
        <authorList>
            <person name="Zhao Y."/>
            <person name="Liu Q."/>
            <person name="Kang M.S."/>
            <person name="Jin F."/>
            <person name="Yu H."/>
            <person name="Im W.T."/>
        </authorList>
    </citation>
    <scope>NUCLEOTIDE SEQUENCE [LARGE SCALE GENOMIC DNA]</scope>
    <source>
        <strain evidence="9 10">Gsoil 636</strain>
    </source>
</reference>
<sequence length="465" mass="50872">MKYTNIYIINLFCFCLLLVFLTLFSCRKSLQTDLPIDKMTATAVFSTDEGATSAVLGIYSAMMPTLPYYSAGGTSIYGGLMSDELSLTSTLDPEEAEFDAAKLTPANGIVLSNFWNWAYKMIYGANASIEGITASEKLTPAVKARLLGEAKFIRAWNYFYLVNLFGDVPLVLSTAYKESATIPRSATAAVYDQILADLQEAKSLLPAAYAGTARIRPNRWAAVALLARVRLYRQAWAAAEAEATEVIGAGTYSLAPNPAATFLAGSNETLWALSPVESGFNTTEARYFIPTTSATTKPAYAVNPALAAAFESGDTRKGAWLGSKTVAAQTFYYPYKYKVYNLNLPVTETYTVLRYAEVLLVRAEARAQQDNLAGAKADLNAVRSRAALPPATATDKAALLAAIEKERRIEFFAEWAHRWFDLKRWGRLEPVMTAAKPGWQPYAALFPVPQAELLKNPSLTQNPGY</sequence>
<dbReference type="Pfam" id="PF14322">
    <property type="entry name" value="SusD-like_3"/>
    <property type="match status" value="1"/>
</dbReference>
<evidence type="ECO:0000313" key="9">
    <source>
        <dbReference type="EMBL" id="QEC56691.1"/>
    </source>
</evidence>
<evidence type="ECO:0000256" key="6">
    <source>
        <dbReference type="SAM" id="Phobius"/>
    </source>
</evidence>
<dbReference type="InterPro" id="IPR012944">
    <property type="entry name" value="SusD_RagB_dom"/>
</dbReference>
<keyword evidence="4 6" id="KW-0472">Membrane</keyword>
<comment type="subcellular location">
    <subcellularLocation>
        <location evidence="1">Cell outer membrane</location>
    </subcellularLocation>
</comment>
<organism evidence="9 10">
    <name type="scientific">Flavisolibacter ginsenosidimutans</name>
    <dbReference type="NCBI Taxonomy" id="661481"/>
    <lineage>
        <taxon>Bacteria</taxon>
        <taxon>Pseudomonadati</taxon>
        <taxon>Bacteroidota</taxon>
        <taxon>Chitinophagia</taxon>
        <taxon>Chitinophagales</taxon>
        <taxon>Chitinophagaceae</taxon>
        <taxon>Flavisolibacter</taxon>
    </lineage>
</organism>